<evidence type="ECO:0000313" key="3">
    <source>
        <dbReference type="EMBL" id="KIL68818.1"/>
    </source>
</evidence>
<gene>
    <name evidence="3" type="ORF">M378DRAFT_70556</name>
</gene>
<feature type="region of interest" description="Disordered" evidence="1">
    <location>
        <begin position="87"/>
        <end position="107"/>
    </location>
</feature>
<feature type="region of interest" description="Disordered" evidence="1">
    <location>
        <begin position="123"/>
        <end position="168"/>
    </location>
</feature>
<dbReference type="InterPro" id="IPR022047">
    <property type="entry name" value="Microcephalin-like"/>
</dbReference>
<dbReference type="InParanoid" id="A0A0C2XIK9"/>
<dbReference type="InterPro" id="IPR036420">
    <property type="entry name" value="BRCT_dom_sf"/>
</dbReference>
<sequence length="354" mass="38141">MFGITSGGALAMGMRNKAPKVSRKTCLPTVAGSPVKGREPVNDTNDDEPIVVDDVDNDAKDHSLEIVMDSAPDTASLGADEYLVPIGGDSPKETGKKEEGNGLWQNTSRRASLASLALSESLSALPPKGSMGPPSTIPRHGRVTRSTSNSYISTSQTNSPTDEKGRVMTDTVSKAQTKGSPSTSLGFMKDCVVFVDVRTDDGDDAGSLFVEMLESAGAKVLGRVGQTCTHIVFKNGLLSTMSRYRSLRDPKPFVVGIAWIVECVEHRKHVDETKFLVDLDEMNSIGATKRRKSMFPKLTSLEFGDTNAHNGDHGHEEEDGDQSMDGSNSSMTLDDLPPLEKARRRKSFLVGPRP</sequence>
<reference evidence="3 4" key="1">
    <citation type="submission" date="2014-04" db="EMBL/GenBank/DDBJ databases">
        <title>Evolutionary Origins and Diversification of the Mycorrhizal Mutualists.</title>
        <authorList>
            <consortium name="DOE Joint Genome Institute"/>
            <consortium name="Mycorrhizal Genomics Consortium"/>
            <person name="Kohler A."/>
            <person name="Kuo A."/>
            <person name="Nagy L.G."/>
            <person name="Floudas D."/>
            <person name="Copeland A."/>
            <person name="Barry K.W."/>
            <person name="Cichocki N."/>
            <person name="Veneault-Fourrey C."/>
            <person name="LaButti K."/>
            <person name="Lindquist E.A."/>
            <person name="Lipzen A."/>
            <person name="Lundell T."/>
            <person name="Morin E."/>
            <person name="Murat C."/>
            <person name="Riley R."/>
            <person name="Ohm R."/>
            <person name="Sun H."/>
            <person name="Tunlid A."/>
            <person name="Henrissat B."/>
            <person name="Grigoriev I.V."/>
            <person name="Hibbett D.S."/>
            <person name="Martin F."/>
        </authorList>
    </citation>
    <scope>NUCLEOTIDE SEQUENCE [LARGE SCALE GENOMIC DNA]</scope>
    <source>
        <strain evidence="3 4">Koide BX008</strain>
    </source>
</reference>
<dbReference type="HOGENOM" id="CLU_782964_0_0_1"/>
<feature type="domain" description="BRCT" evidence="2">
    <location>
        <begin position="183"/>
        <end position="277"/>
    </location>
</feature>
<feature type="region of interest" description="Disordered" evidence="1">
    <location>
        <begin position="28"/>
        <end position="51"/>
    </location>
</feature>
<evidence type="ECO:0000313" key="4">
    <source>
        <dbReference type="Proteomes" id="UP000054549"/>
    </source>
</evidence>
<evidence type="ECO:0000256" key="1">
    <source>
        <dbReference type="SAM" id="MobiDB-lite"/>
    </source>
</evidence>
<feature type="compositionally biased region" description="Basic and acidic residues" evidence="1">
    <location>
        <begin position="90"/>
        <end position="100"/>
    </location>
</feature>
<dbReference type="OrthoDB" id="2384350at2759"/>
<protein>
    <recommendedName>
        <fullName evidence="2">BRCT domain-containing protein</fullName>
    </recommendedName>
</protein>
<dbReference type="EMBL" id="KN818227">
    <property type="protein sequence ID" value="KIL68818.1"/>
    <property type="molecule type" value="Genomic_DNA"/>
</dbReference>
<feature type="region of interest" description="Disordered" evidence="1">
    <location>
        <begin position="302"/>
        <end position="354"/>
    </location>
</feature>
<dbReference type="GO" id="GO:0000278">
    <property type="term" value="P:mitotic cell cycle"/>
    <property type="evidence" value="ECO:0007669"/>
    <property type="project" value="TreeGrafter"/>
</dbReference>
<dbReference type="Gene3D" id="3.40.50.10190">
    <property type="entry name" value="BRCT domain"/>
    <property type="match status" value="1"/>
</dbReference>
<dbReference type="AlphaFoldDB" id="A0A0C2XIK9"/>
<name>A0A0C2XIK9_AMAMK</name>
<dbReference type="InterPro" id="IPR001357">
    <property type="entry name" value="BRCT_dom"/>
</dbReference>
<dbReference type="CDD" id="cd17716">
    <property type="entry name" value="BRCT_microcephalin_rpt1"/>
    <property type="match status" value="1"/>
</dbReference>
<evidence type="ECO:0000259" key="2">
    <source>
        <dbReference type="PROSITE" id="PS50172"/>
    </source>
</evidence>
<dbReference type="Pfam" id="PF00533">
    <property type="entry name" value="BRCT"/>
    <property type="match status" value="1"/>
</dbReference>
<feature type="compositionally biased region" description="Polar residues" evidence="1">
    <location>
        <begin position="144"/>
        <end position="160"/>
    </location>
</feature>
<keyword evidence="4" id="KW-1185">Reference proteome</keyword>
<dbReference type="PANTHER" id="PTHR14625">
    <property type="entry name" value="MICROCEPHALIN"/>
    <property type="match status" value="1"/>
</dbReference>
<dbReference type="PROSITE" id="PS50172">
    <property type="entry name" value="BRCT"/>
    <property type="match status" value="1"/>
</dbReference>
<dbReference type="PANTHER" id="PTHR14625:SF3">
    <property type="entry name" value="MICROCEPHALIN"/>
    <property type="match status" value="1"/>
</dbReference>
<organism evidence="3 4">
    <name type="scientific">Amanita muscaria (strain Koide BX008)</name>
    <dbReference type="NCBI Taxonomy" id="946122"/>
    <lineage>
        <taxon>Eukaryota</taxon>
        <taxon>Fungi</taxon>
        <taxon>Dikarya</taxon>
        <taxon>Basidiomycota</taxon>
        <taxon>Agaricomycotina</taxon>
        <taxon>Agaricomycetes</taxon>
        <taxon>Agaricomycetidae</taxon>
        <taxon>Agaricales</taxon>
        <taxon>Pluteineae</taxon>
        <taxon>Amanitaceae</taxon>
        <taxon>Amanita</taxon>
    </lineage>
</organism>
<dbReference type="STRING" id="946122.A0A0C2XIK9"/>
<proteinExistence type="predicted"/>
<accession>A0A0C2XIK9</accession>
<dbReference type="Proteomes" id="UP000054549">
    <property type="component" value="Unassembled WGS sequence"/>
</dbReference>
<dbReference type="SUPFAM" id="SSF52113">
    <property type="entry name" value="BRCT domain"/>
    <property type="match status" value="1"/>
</dbReference>